<accession>A0A3N0CES1</accession>
<dbReference type="CDD" id="cd13530">
    <property type="entry name" value="PBP2_peptides_like"/>
    <property type="match status" value="1"/>
</dbReference>
<evidence type="ECO:0000256" key="2">
    <source>
        <dbReference type="SAM" id="MobiDB-lite"/>
    </source>
</evidence>
<dbReference type="SMART" id="SM00062">
    <property type="entry name" value="PBPb"/>
    <property type="match status" value="1"/>
</dbReference>
<dbReference type="PANTHER" id="PTHR35936">
    <property type="entry name" value="MEMBRANE-BOUND LYTIC MUREIN TRANSGLYCOSYLASE F"/>
    <property type="match status" value="1"/>
</dbReference>
<evidence type="ECO:0000256" key="1">
    <source>
        <dbReference type="ARBA" id="ARBA00022729"/>
    </source>
</evidence>
<dbReference type="Pfam" id="PF00497">
    <property type="entry name" value="SBP_bac_3"/>
    <property type="match status" value="1"/>
</dbReference>
<feature type="compositionally biased region" description="Basic residues" evidence="2">
    <location>
        <begin position="1"/>
        <end position="17"/>
    </location>
</feature>
<gene>
    <name evidence="4" type="ORF">EFK50_08985</name>
</gene>
<evidence type="ECO:0000313" key="5">
    <source>
        <dbReference type="Proteomes" id="UP000267128"/>
    </source>
</evidence>
<feature type="domain" description="Solute-binding protein family 3/N-terminal" evidence="3">
    <location>
        <begin position="87"/>
        <end position="309"/>
    </location>
</feature>
<feature type="region of interest" description="Disordered" evidence="2">
    <location>
        <begin position="56"/>
        <end position="79"/>
    </location>
</feature>
<name>A0A3N0CES1_9ACTN</name>
<dbReference type="EMBL" id="RJSE01000007">
    <property type="protein sequence ID" value="RNL61954.1"/>
    <property type="molecule type" value="Genomic_DNA"/>
</dbReference>
<dbReference type="AlphaFoldDB" id="A0A3N0CES1"/>
<dbReference type="Gene3D" id="3.40.190.10">
    <property type="entry name" value="Periplasmic binding protein-like II"/>
    <property type="match status" value="2"/>
</dbReference>
<protein>
    <submittedName>
        <fullName evidence="4">Amino acid ABC transporter substrate-binding protein</fullName>
    </submittedName>
</protein>
<evidence type="ECO:0000313" key="4">
    <source>
        <dbReference type="EMBL" id="RNL61954.1"/>
    </source>
</evidence>
<dbReference type="SUPFAM" id="SSF53850">
    <property type="entry name" value="Periplasmic binding protein-like II"/>
    <property type="match status" value="1"/>
</dbReference>
<reference evidence="4 5" key="1">
    <citation type="submission" date="2018-11" db="EMBL/GenBank/DDBJ databases">
        <authorList>
            <person name="Li F."/>
        </authorList>
    </citation>
    <scope>NUCLEOTIDE SEQUENCE [LARGE SCALE GENOMIC DNA]</scope>
    <source>
        <strain evidence="4 5">Gsoil 097</strain>
    </source>
</reference>
<comment type="caution">
    <text evidence="4">The sequence shown here is derived from an EMBL/GenBank/DDBJ whole genome shotgun (WGS) entry which is preliminary data.</text>
</comment>
<keyword evidence="1" id="KW-0732">Signal</keyword>
<feature type="region of interest" description="Disordered" evidence="2">
    <location>
        <begin position="1"/>
        <end position="34"/>
    </location>
</feature>
<proteinExistence type="predicted"/>
<dbReference type="Proteomes" id="UP000267128">
    <property type="component" value="Unassembled WGS sequence"/>
</dbReference>
<dbReference type="PANTHER" id="PTHR35936:SF17">
    <property type="entry name" value="ARGININE-BINDING EXTRACELLULAR PROTEIN ARTP"/>
    <property type="match status" value="1"/>
</dbReference>
<feature type="compositionally biased region" description="Basic and acidic residues" evidence="2">
    <location>
        <begin position="18"/>
        <end position="34"/>
    </location>
</feature>
<dbReference type="InterPro" id="IPR001638">
    <property type="entry name" value="Solute-binding_3/MltF_N"/>
</dbReference>
<keyword evidence="5" id="KW-1185">Reference proteome</keyword>
<evidence type="ECO:0000259" key="3">
    <source>
        <dbReference type="SMART" id="SM00062"/>
    </source>
</evidence>
<dbReference type="OrthoDB" id="8454826at2"/>
<organism evidence="4 5">
    <name type="scientific">Nocardioides marmoriginsengisoli</name>
    <dbReference type="NCBI Taxonomy" id="661483"/>
    <lineage>
        <taxon>Bacteria</taxon>
        <taxon>Bacillati</taxon>
        <taxon>Actinomycetota</taxon>
        <taxon>Actinomycetes</taxon>
        <taxon>Propionibacteriales</taxon>
        <taxon>Nocardioidaceae</taxon>
        <taxon>Nocardioides</taxon>
    </lineage>
</organism>
<sequence>MARSYRFRHRRRATRRRTGPDHRSHARPLRTERTMKLSRTLVTAVVGTLAAASLSSCGSSDDDPSSSSPPAGCTPAHPDVQTLEKGELNVLVYVTPPYTTKEGSTYGGVEGTLVKEIAKLECLEIKEKSVAAAAGLASIQAGRADIVIGGIYYTEDRAQTLGLSAPVYRDGMALLSKDSLGGTLDELRGKTIGVIQGYLWNEDFQKALGSGNVKLYQDSASLLTDVKNGRVDAAVLTSAEAGYRAAQDSSLKVTGFQASPEIAASASQNNVVMALPKDKTALISVVNDDIKTLVDNGAVAKALEDNGMDPALAGPVTP</sequence>
<feature type="compositionally biased region" description="Low complexity" evidence="2">
    <location>
        <begin position="56"/>
        <end position="73"/>
    </location>
</feature>